<organism evidence="3 4">
    <name type="scientific">Bodo saltans</name>
    <name type="common">Flagellated protozoan</name>
    <dbReference type="NCBI Taxonomy" id="75058"/>
    <lineage>
        <taxon>Eukaryota</taxon>
        <taxon>Discoba</taxon>
        <taxon>Euglenozoa</taxon>
        <taxon>Kinetoplastea</taxon>
        <taxon>Metakinetoplastina</taxon>
        <taxon>Eubodonida</taxon>
        <taxon>Bodonidae</taxon>
        <taxon>Bodo</taxon>
    </lineage>
</organism>
<evidence type="ECO:0000313" key="3">
    <source>
        <dbReference type="EMBL" id="CUG89393.1"/>
    </source>
</evidence>
<gene>
    <name evidence="3" type="ORF">BSAL_20825</name>
</gene>
<dbReference type="Gene3D" id="3.30.530.20">
    <property type="match status" value="4"/>
</dbReference>
<feature type="region of interest" description="Disordered" evidence="1">
    <location>
        <begin position="338"/>
        <end position="357"/>
    </location>
</feature>
<feature type="domain" description="START" evidence="2">
    <location>
        <begin position="711"/>
        <end position="889"/>
    </location>
</feature>
<dbReference type="PANTHER" id="PTHR19308">
    <property type="entry name" value="PHOSPHATIDYLCHOLINE TRANSFER PROTEIN"/>
    <property type="match status" value="1"/>
</dbReference>
<evidence type="ECO:0000256" key="1">
    <source>
        <dbReference type="SAM" id="MobiDB-lite"/>
    </source>
</evidence>
<feature type="region of interest" description="Disordered" evidence="1">
    <location>
        <begin position="610"/>
        <end position="672"/>
    </location>
</feature>
<dbReference type="VEuPathDB" id="TriTrypDB:BSAL_20825"/>
<name>A0A0S4JGG7_BODSA</name>
<feature type="region of interest" description="Disordered" evidence="1">
    <location>
        <begin position="310"/>
        <end position="329"/>
    </location>
</feature>
<dbReference type="InterPro" id="IPR002913">
    <property type="entry name" value="START_lipid-bd_dom"/>
</dbReference>
<dbReference type="EMBL" id="CYKH01001734">
    <property type="protein sequence ID" value="CUG89393.1"/>
    <property type="molecule type" value="Genomic_DNA"/>
</dbReference>
<proteinExistence type="predicted"/>
<sequence>MSIADTIAQEALVVNAASQWKLSKTLNECNFELSTMTSYDRKGFRVSTVIEPCSVEALDLLFSTPGNNKLFEPAIVSEMTLEEDLDDRSRLVHTKFGQQGVVSARDFITRQSSRLVDKQFSSAVEKILLSESGGGPTAAACGKVFIFATKSTDDADRTVPVSGSVVRGCVHMHAFIGVPLYRSTVSGSPRGGESQPPSAIKLFHISCVDPKGSIPTFALENAWPAENCAKVARIRDLAVLIENLVTNAKRVDRHLQLTTARSPVPAIALLAKDNQRSTAVLTPPTTALPQVLRGSTCLAETPVDVVVIKTPQAVQSSPEPTESKRNRDTMRATLKPLAEGERAGSQSRLQQQQQDSPIEVVEGEIAAAVEEEEDEAILSPAVAQEAQPTITKVIDLFKHNAWVVSKTLENCLLEEMPAPFAPERKVLRISTTFNCSLGTFCEFLADTTQVRKYDPNLEAFDVVSDTPAGVVLYTSYKQQSRLVTPRDFCTVTAKAELNSNDAEAQGLPRCAGAYVQCSVNSSARAPVKQFIRGTVFVFGYVALADRDASIGSSGAGSGGGTGTPSIKVYNIMCVDPSGSIPKWLVDAASADSCKKLAMIRKLCEDRQRSAPGAIPRRLSMRRPPRTASTVVGRGGSQSRLHHEDPNNSNTNNSSPRGTASRDEPLSDTDSSQFHSCVDENEVFNEQENLRGFYEKEVLEVVEHVILLHRAPGWETQKMVNDIRLETMNTSFCDKKAIKIGCEFKCSLETFRTVISSIEYVRKYNNTLNEMEPLDSPAYGTVMYTSYNSTSKLIQPRDFCTLTAARLLSEEEGSDAGLYTKGFRAAAFVISSVNATDKPEQPGYIRGTVHAHGYIAVAVPPDAQRIRVFNVSLIDPMGSIPAKLVDMAVADTVKQIDVIRGICETVHNAGGNPRASAVAASVTALSSNNNDSAFPSIDEVPILRKLARVHVSTPEWRDLRHLGKVQATWAPCDVNPEVPVLRFATEFMCTIDAFARFVGTSDHLRKCDAELDVVKFLNGPPNATISYLSHSAQHKALTSVDIVQMTVTKHFTGEEGSELGLYTKGINASAFVVNAVNWSTKELTAPQTDRGGHTLHRATVLYNGYVAIATPANARRIRVVAYVALAGVSALNQVKPKDGVMSEFANRMTRMAAFCEQVQRDMDAATMVPGGAESSHSGEDIDTIGTGAAVEATTAPPSSTESNKVDDVVASAPAASAVVAVVPRAQLDITAKLIELQRRRDWTMGKVVDRCLLETMTVPFCTKKALRISADFSCSLRTLADFLDDTTQVRVLDPGLDTFDIVSTSDKDKTVNIYTAYQQQVKLISPRDFYTITTRMVLGASEATALAQVASVVPEGHCALVQNSRSIDGHPPAEGKKLVRGIVHVHGFFATAPTLDYPKIRVFNISCVDPSGSIPNWVIEAANAEACKKLALIRSLCEERQRQY</sequence>
<feature type="domain" description="START" evidence="2">
    <location>
        <begin position="402"/>
        <end position="588"/>
    </location>
</feature>
<dbReference type="CDD" id="cd00177">
    <property type="entry name" value="START"/>
    <property type="match status" value="2"/>
</dbReference>
<dbReference type="SUPFAM" id="SSF55961">
    <property type="entry name" value="Bet v1-like"/>
    <property type="match status" value="4"/>
</dbReference>
<evidence type="ECO:0000259" key="2">
    <source>
        <dbReference type="PROSITE" id="PS50848"/>
    </source>
</evidence>
<dbReference type="GO" id="GO:0008289">
    <property type="term" value="F:lipid binding"/>
    <property type="evidence" value="ECO:0007669"/>
    <property type="project" value="InterPro"/>
</dbReference>
<reference evidence="4" key="1">
    <citation type="submission" date="2015-09" db="EMBL/GenBank/DDBJ databases">
        <authorList>
            <consortium name="Pathogen Informatics"/>
        </authorList>
    </citation>
    <scope>NUCLEOTIDE SEQUENCE [LARGE SCALE GENOMIC DNA]</scope>
    <source>
        <strain evidence="4">Lake Konstanz</strain>
    </source>
</reference>
<dbReference type="InterPro" id="IPR051213">
    <property type="entry name" value="START_lipid_transfer"/>
</dbReference>
<keyword evidence="4" id="KW-1185">Reference proteome</keyword>
<dbReference type="GO" id="GO:0005737">
    <property type="term" value="C:cytoplasm"/>
    <property type="evidence" value="ECO:0007669"/>
    <property type="project" value="UniProtKB-ARBA"/>
</dbReference>
<dbReference type="Pfam" id="PF01852">
    <property type="entry name" value="START"/>
    <property type="match status" value="1"/>
</dbReference>
<protein>
    <recommendedName>
        <fullName evidence="2">START domain-containing protein</fullName>
    </recommendedName>
</protein>
<accession>A0A0S4JGG7</accession>
<dbReference type="InterPro" id="IPR023393">
    <property type="entry name" value="START-like_dom_sf"/>
</dbReference>
<dbReference type="Proteomes" id="UP000051952">
    <property type="component" value="Unassembled WGS sequence"/>
</dbReference>
<dbReference type="PANTHER" id="PTHR19308:SF51">
    <property type="entry name" value="START DOMAIN-CONTAINING PROTEIN"/>
    <property type="match status" value="1"/>
</dbReference>
<evidence type="ECO:0000313" key="4">
    <source>
        <dbReference type="Proteomes" id="UP000051952"/>
    </source>
</evidence>
<dbReference type="PROSITE" id="PS50848">
    <property type="entry name" value="START"/>
    <property type="match status" value="2"/>
</dbReference>